<dbReference type="GeneID" id="106667117"/>
<dbReference type="Gene3D" id="1.20.1280.50">
    <property type="match status" value="1"/>
</dbReference>
<dbReference type="Proteomes" id="UP000494040">
    <property type="component" value="Unassembled WGS sequence"/>
</dbReference>
<name>A0A8I6RS01_CIMLE</name>
<dbReference type="EnsemblMetazoa" id="XM_014394828.2">
    <property type="protein sequence ID" value="XP_014250314.1"/>
    <property type="gene ID" value="LOC106667117"/>
</dbReference>
<proteinExistence type="predicted"/>
<keyword evidence="3" id="KW-1185">Reference proteome</keyword>
<dbReference type="PROSITE" id="PS50181">
    <property type="entry name" value="FBOX"/>
    <property type="match status" value="1"/>
</dbReference>
<organism evidence="2 3">
    <name type="scientific">Cimex lectularius</name>
    <name type="common">Bed bug</name>
    <name type="synonym">Acanthia lectularia</name>
    <dbReference type="NCBI Taxonomy" id="79782"/>
    <lineage>
        <taxon>Eukaryota</taxon>
        <taxon>Metazoa</taxon>
        <taxon>Ecdysozoa</taxon>
        <taxon>Arthropoda</taxon>
        <taxon>Hexapoda</taxon>
        <taxon>Insecta</taxon>
        <taxon>Pterygota</taxon>
        <taxon>Neoptera</taxon>
        <taxon>Paraneoptera</taxon>
        <taxon>Hemiptera</taxon>
        <taxon>Heteroptera</taxon>
        <taxon>Panheteroptera</taxon>
        <taxon>Cimicomorpha</taxon>
        <taxon>Cimicidae</taxon>
        <taxon>Cimex</taxon>
    </lineage>
</organism>
<accession>A0A8I6RS01</accession>
<evidence type="ECO:0000313" key="3">
    <source>
        <dbReference type="Proteomes" id="UP000494040"/>
    </source>
</evidence>
<evidence type="ECO:0000313" key="2">
    <source>
        <dbReference type="EnsemblMetazoa" id="XP_014250314.1"/>
    </source>
</evidence>
<dbReference type="InterPro" id="IPR036047">
    <property type="entry name" value="F-box-like_dom_sf"/>
</dbReference>
<dbReference type="Pfam" id="PF12937">
    <property type="entry name" value="F-box-like"/>
    <property type="match status" value="1"/>
</dbReference>
<dbReference type="SMART" id="SM00256">
    <property type="entry name" value="FBOX"/>
    <property type="match status" value="1"/>
</dbReference>
<dbReference type="InterPro" id="IPR001810">
    <property type="entry name" value="F-box_dom"/>
</dbReference>
<reference evidence="2" key="1">
    <citation type="submission" date="2022-01" db="UniProtKB">
        <authorList>
            <consortium name="EnsemblMetazoa"/>
        </authorList>
    </citation>
    <scope>IDENTIFICATION</scope>
</reference>
<evidence type="ECO:0000259" key="1">
    <source>
        <dbReference type="PROSITE" id="PS50181"/>
    </source>
</evidence>
<dbReference type="SUPFAM" id="SSF50969">
    <property type="entry name" value="YVTN repeat-like/Quinoprotein amine dehydrogenase"/>
    <property type="match status" value="1"/>
</dbReference>
<dbReference type="KEGG" id="clec:106667117"/>
<sequence length="464" mass="54230">MDSLPPELIQEVALYLPPRDIINCSLVCKHWSEALNIDKIWKRVTCQVFGVDCSKDWSRKHLPKSISAEFCKWRRLFLVNCQLCRNWRKWPMKDSIDRETGVLDLSFINLSFNDEDLIILYSKEKHLDYVMYIWNINGEQPVLYQKISGGLIDEVVVSFFQLNHHTLIILQEAIFHVFKKGSDSMYRLSTRFIINLNIQFDHISEWVSLIGKHKIRSVASYCNENYFIASSVKDKQEQSIFIYNFDKDCSTSLLGFEDSELCGLFWTKAYIKRNGSNPLLICIDLSTLKTKFTLPYSKYKDIHCKHKYIIFIDPDIDVLELWDSFNGTFVKCLPYQGQIMNFTSSGEFFYTVCRNDLGEVRVYDENNNQVSCLRVSYGFISFSFLWSRFAVVRGVIQSTGYQPFYSYFELWDFGALVAKKMHTVRDTSLKLFINKSKTKAVVVKFKAGCDIECIEIVNFLSNFN</sequence>
<dbReference type="AlphaFoldDB" id="A0A8I6RS01"/>
<dbReference type="OrthoDB" id="9970076at2759"/>
<dbReference type="InterPro" id="IPR011044">
    <property type="entry name" value="Quino_amine_DH_bsu"/>
</dbReference>
<dbReference type="SUPFAM" id="SSF81383">
    <property type="entry name" value="F-box domain"/>
    <property type="match status" value="1"/>
</dbReference>
<feature type="domain" description="F-box" evidence="1">
    <location>
        <begin position="1"/>
        <end position="44"/>
    </location>
</feature>
<protein>
    <recommendedName>
        <fullName evidence="1">F-box domain-containing protein</fullName>
    </recommendedName>
</protein>
<dbReference type="RefSeq" id="XP_014250314.1">
    <property type="nucleotide sequence ID" value="XM_014394828.2"/>
</dbReference>